<dbReference type="EMBL" id="CAJOBE010005859">
    <property type="protein sequence ID" value="CAF3987840.1"/>
    <property type="molecule type" value="Genomic_DNA"/>
</dbReference>
<evidence type="ECO:0000256" key="1">
    <source>
        <dbReference type="SAM" id="Coils"/>
    </source>
</evidence>
<protein>
    <recommendedName>
        <fullName evidence="2">Death domain-containing protein</fullName>
    </recommendedName>
</protein>
<dbReference type="AlphaFoldDB" id="A0A814B2Q0"/>
<comment type="caution">
    <text evidence="3">The sequence shown here is derived from an EMBL/GenBank/DDBJ whole genome shotgun (WGS) entry which is preliminary data.</text>
</comment>
<evidence type="ECO:0000259" key="2">
    <source>
        <dbReference type="PROSITE" id="PS50017"/>
    </source>
</evidence>
<feature type="coiled-coil region" evidence="1">
    <location>
        <begin position="44"/>
        <end position="71"/>
    </location>
</feature>
<dbReference type="EMBL" id="CAJNOU010000224">
    <property type="protein sequence ID" value="CAF0922426.1"/>
    <property type="molecule type" value="Genomic_DNA"/>
</dbReference>
<gene>
    <name evidence="4" type="ORF">FNK824_LOCUS25229</name>
    <name evidence="3" type="ORF">SEV965_LOCUS6717</name>
</gene>
<proteinExistence type="predicted"/>
<feature type="domain" description="Death" evidence="2">
    <location>
        <begin position="267"/>
        <end position="325"/>
    </location>
</feature>
<evidence type="ECO:0000313" key="3">
    <source>
        <dbReference type="EMBL" id="CAF0922426.1"/>
    </source>
</evidence>
<dbReference type="SUPFAM" id="SSF47986">
    <property type="entry name" value="DEATH domain"/>
    <property type="match status" value="1"/>
</dbReference>
<dbReference type="InterPro" id="IPR000488">
    <property type="entry name" value="Death_dom"/>
</dbReference>
<name>A0A814B2Q0_9BILA</name>
<sequence>MATITHREMKRCYFDDKITFPISKSIKRLRDYDEQKQLIKCDRSLEHRKKIQRISQKEEEEEEEQQQYHCQVYLKLFPSTLKCSLDVIVKPINKQTKDSDDIDSILIAKSRIPKTIKPGVIRVRLVSALFSADIDVHEDPSLIKLETIKNQSYHNHFDKQFALILKNSQIGPGAIGKLFIEFLDPSNGSYTNNPPIFELNLNLASQHKIPLTSSHQKSDDNIICSSLKCGCILSSDQSRLSISDKCNLILDDMKLVHRLAEPLRCLWKSIGRELSPCFSEIDLDDFNQRYFLSEGNQECTYQLLREWYTRDPHQANIRYLLTRLQLPFHIVMTIHNNVVRTFSLS</sequence>
<evidence type="ECO:0000313" key="5">
    <source>
        <dbReference type="Proteomes" id="UP000663889"/>
    </source>
</evidence>
<dbReference type="GO" id="GO:0007165">
    <property type="term" value="P:signal transduction"/>
    <property type="evidence" value="ECO:0007669"/>
    <property type="project" value="InterPro"/>
</dbReference>
<dbReference type="InterPro" id="IPR011029">
    <property type="entry name" value="DEATH-like_dom_sf"/>
</dbReference>
<dbReference type="Gene3D" id="1.10.533.10">
    <property type="entry name" value="Death Domain, Fas"/>
    <property type="match status" value="1"/>
</dbReference>
<accession>A0A814B2Q0</accession>
<dbReference type="Proteomes" id="UP000663874">
    <property type="component" value="Unassembled WGS sequence"/>
</dbReference>
<keyword evidence="1" id="KW-0175">Coiled coil</keyword>
<evidence type="ECO:0000313" key="4">
    <source>
        <dbReference type="EMBL" id="CAF3987840.1"/>
    </source>
</evidence>
<dbReference type="PROSITE" id="PS50017">
    <property type="entry name" value="DEATH_DOMAIN"/>
    <property type="match status" value="1"/>
</dbReference>
<dbReference type="Proteomes" id="UP000663889">
    <property type="component" value="Unassembled WGS sequence"/>
</dbReference>
<dbReference type="CDD" id="cd01670">
    <property type="entry name" value="Death"/>
    <property type="match status" value="1"/>
</dbReference>
<organism evidence="3 5">
    <name type="scientific">Rotaria sordida</name>
    <dbReference type="NCBI Taxonomy" id="392033"/>
    <lineage>
        <taxon>Eukaryota</taxon>
        <taxon>Metazoa</taxon>
        <taxon>Spiralia</taxon>
        <taxon>Gnathifera</taxon>
        <taxon>Rotifera</taxon>
        <taxon>Eurotatoria</taxon>
        <taxon>Bdelloidea</taxon>
        <taxon>Philodinida</taxon>
        <taxon>Philodinidae</taxon>
        <taxon>Rotaria</taxon>
    </lineage>
</organism>
<reference evidence="3" key="1">
    <citation type="submission" date="2021-02" db="EMBL/GenBank/DDBJ databases">
        <authorList>
            <person name="Nowell W R."/>
        </authorList>
    </citation>
    <scope>NUCLEOTIDE SEQUENCE</scope>
</reference>